<accession>A0A1Y0B213</accession>
<name>A0A1Y0B213_9LAMI</name>
<organism evidence="1">
    <name type="scientific">Utricularia reniformis</name>
    <dbReference type="NCBI Taxonomy" id="192314"/>
    <lineage>
        <taxon>Eukaryota</taxon>
        <taxon>Viridiplantae</taxon>
        <taxon>Streptophyta</taxon>
        <taxon>Embryophyta</taxon>
        <taxon>Tracheophyta</taxon>
        <taxon>Spermatophyta</taxon>
        <taxon>Magnoliopsida</taxon>
        <taxon>eudicotyledons</taxon>
        <taxon>Gunneridae</taxon>
        <taxon>Pentapetalae</taxon>
        <taxon>asterids</taxon>
        <taxon>lamiids</taxon>
        <taxon>Lamiales</taxon>
        <taxon>Lentibulariaceae</taxon>
        <taxon>Utricularia</taxon>
    </lineage>
</organism>
<dbReference type="EMBL" id="KY774314">
    <property type="protein sequence ID" value="ART31482.1"/>
    <property type="molecule type" value="Genomic_DNA"/>
</dbReference>
<evidence type="ECO:0000313" key="1">
    <source>
        <dbReference type="EMBL" id="ART31482.1"/>
    </source>
</evidence>
<reference evidence="1" key="1">
    <citation type="submission" date="2017-03" db="EMBL/GenBank/DDBJ databases">
        <title>The mitochondrial genome of the carnivorous plant Utricularia reniformis (Lentibulariaceae): structure, comparative analysis and evolutionary landmarks.</title>
        <authorList>
            <person name="Silva S.R."/>
            <person name="Alvarenga D.O."/>
            <person name="Michael T.P."/>
            <person name="Miranda V.F.O."/>
            <person name="Varani A.M."/>
        </authorList>
    </citation>
    <scope>NUCLEOTIDE SEQUENCE</scope>
</reference>
<geneLocation type="mitochondrion" evidence="1"/>
<dbReference type="AlphaFoldDB" id="A0A1Y0B213"/>
<gene>
    <name evidence="1" type="ORF">AEK19_MT1277</name>
</gene>
<protein>
    <submittedName>
        <fullName evidence="1">Uncharacterized protein</fullName>
    </submittedName>
</protein>
<proteinExistence type="predicted"/>
<sequence>MDSLTRRRYGLARIFLPQVMCNRIAGGQNSSVCLQSVCRYVQRSS</sequence>
<keyword evidence="1" id="KW-0496">Mitochondrion</keyword>